<dbReference type="Proteomes" id="UP000192674">
    <property type="component" value="Unassembled WGS sequence"/>
</dbReference>
<keyword evidence="1" id="KW-0812">Transmembrane</keyword>
<keyword evidence="3" id="KW-1185">Reference proteome</keyword>
<evidence type="ECO:0000313" key="2">
    <source>
        <dbReference type="EMBL" id="SMD05529.1"/>
    </source>
</evidence>
<protein>
    <submittedName>
        <fullName evidence="2">Uncharacterized protein</fullName>
    </submittedName>
</protein>
<evidence type="ECO:0000256" key="1">
    <source>
        <dbReference type="SAM" id="Phobius"/>
    </source>
</evidence>
<keyword evidence="1" id="KW-1133">Transmembrane helix</keyword>
<accession>A0A1Y5XLT4</accession>
<feature type="transmembrane region" description="Helical" evidence="1">
    <location>
        <begin position="12"/>
        <end position="31"/>
    </location>
</feature>
<evidence type="ECO:0000313" key="3">
    <source>
        <dbReference type="Proteomes" id="UP000192674"/>
    </source>
</evidence>
<feature type="transmembrane region" description="Helical" evidence="1">
    <location>
        <begin position="219"/>
        <end position="238"/>
    </location>
</feature>
<dbReference type="EMBL" id="FWXV01000003">
    <property type="protein sequence ID" value="SMD05529.1"/>
    <property type="molecule type" value="Genomic_DNA"/>
</dbReference>
<dbReference type="RefSeq" id="WP_084428394.1">
    <property type="nucleotide sequence ID" value="NZ_FWXV01000003.1"/>
</dbReference>
<organism evidence="2 3">
    <name type="scientific">Kibdelosporangium aridum</name>
    <dbReference type="NCBI Taxonomy" id="2030"/>
    <lineage>
        <taxon>Bacteria</taxon>
        <taxon>Bacillati</taxon>
        <taxon>Actinomycetota</taxon>
        <taxon>Actinomycetes</taxon>
        <taxon>Pseudonocardiales</taxon>
        <taxon>Pseudonocardiaceae</taxon>
        <taxon>Kibdelosporangium</taxon>
    </lineage>
</organism>
<feature type="transmembrane region" description="Helical" evidence="1">
    <location>
        <begin position="245"/>
        <end position="262"/>
    </location>
</feature>
<feature type="transmembrane region" description="Helical" evidence="1">
    <location>
        <begin position="156"/>
        <end position="179"/>
    </location>
</feature>
<dbReference type="AlphaFoldDB" id="A0A1Y5XLT4"/>
<feature type="transmembrane region" description="Helical" evidence="1">
    <location>
        <begin position="51"/>
        <end position="70"/>
    </location>
</feature>
<dbReference type="OrthoDB" id="3416461at2"/>
<keyword evidence="1" id="KW-0472">Membrane</keyword>
<reference evidence="2 3" key="1">
    <citation type="submission" date="2017-04" db="EMBL/GenBank/DDBJ databases">
        <authorList>
            <person name="Afonso C.L."/>
            <person name="Miller P.J."/>
            <person name="Scott M.A."/>
            <person name="Spackman E."/>
            <person name="Goraichik I."/>
            <person name="Dimitrov K.M."/>
            <person name="Suarez D.L."/>
            <person name="Swayne D.E."/>
        </authorList>
    </citation>
    <scope>NUCLEOTIDE SEQUENCE [LARGE SCALE GENOMIC DNA]</scope>
    <source>
        <strain evidence="2 3">DSM 43828</strain>
    </source>
</reference>
<feature type="transmembrane region" description="Helical" evidence="1">
    <location>
        <begin position="129"/>
        <end position="149"/>
    </location>
</feature>
<name>A0A1Y5XLT4_KIBAR</name>
<feature type="transmembrane region" description="Helical" evidence="1">
    <location>
        <begin position="99"/>
        <end position="123"/>
    </location>
</feature>
<proteinExistence type="predicted"/>
<sequence>MRALGIELRRSAALWAGLLIVLVGLGFFYALPGPWGKGSDAWTEEWFSLAMWQRWLLNLLWPLAVGAGAWQGRRDRRSKMDELLSATPRPAFQRALPPVVAMCAGVTAAYLVIFFVGAVQVIGNASYVGVGWVPVMLVGILSMIAAVLAGMGVGRIFPFLLTAPIAAVLTMAATTVALVGAPGTGSVVEGTVSWQFALLTPVFDFQDDLFVTVSTPVNLVQALWFAGLTITGFGLLTLVGRKARLLALLPALAALAITLPLLPSSAAGILTPDTSAAALVCEDRVCVSRLHQDHLPEIAGPVRQALTQLAKLPGAPTVVQEARMSQFTMDTLPPSADIVFFHFDDYEFQLNPRRTILAGPDLHRYCDWEIGKHAAARRMVVASWFDGELRPVASRNTTNRDVETEAKRMWQELRALPVDQQPAKVAELRAQSPEC</sequence>
<gene>
    <name evidence="2" type="ORF">SAMN05661093_03971</name>
</gene>